<organism evidence="1">
    <name type="scientific">marine sediment metagenome</name>
    <dbReference type="NCBI Taxonomy" id="412755"/>
    <lineage>
        <taxon>unclassified sequences</taxon>
        <taxon>metagenomes</taxon>
        <taxon>ecological metagenomes</taxon>
    </lineage>
</organism>
<name>A0A0F9RI59_9ZZZZ</name>
<sequence length="60" mass="6650">MIGKLNVKIYGCYAQLFVGTHYVGSIPYDNRKANVKPDGWTEHVFYQNGNVTATIDARGG</sequence>
<protein>
    <submittedName>
        <fullName evidence="1">Uncharacterized protein</fullName>
    </submittedName>
</protein>
<dbReference type="AlphaFoldDB" id="A0A0F9RI59"/>
<gene>
    <name evidence="1" type="ORF">LCGC14_0970750</name>
</gene>
<proteinExistence type="predicted"/>
<comment type="caution">
    <text evidence="1">The sequence shown here is derived from an EMBL/GenBank/DDBJ whole genome shotgun (WGS) entry which is preliminary data.</text>
</comment>
<reference evidence="1" key="1">
    <citation type="journal article" date="2015" name="Nature">
        <title>Complex archaea that bridge the gap between prokaryotes and eukaryotes.</title>
        <authorList>
            <person name="Spang A."/>
            <person name="Saw J.H."/>
            <person name="Jorgensen S.L."/>
            <person name="Zaremba-Niedzwiedzka K."/>
            <person name="Martijn J."/>
            <person name="Lind A.E."/>
            <person name="van Eijk R."/>
            <person name="Schleper C."/>
            <person name="Guy L."/>
            <person name="Ettema T.J."/>
        </authorList>
    </citation>
    <scope>NUCLEOTIDE SEQUENCE</scope>
</reference>
<accession>A0A0F9RI59</accession>
<dbReference type="EMBL" id="LAZR01003568">
    <property type="protein sequence ID" value="KKN16958.1"/>
    <property type="molecule type" value="Genomic_DNA"/>
</dbReference>
<evidence type="ECO:0000313" key="1">
    <source>
        <dbReference type="EMBL" id="KKN16958.1"/>
    </source>
</evidence>